<keyword evidence="2" id="KW-1185">Reference proteome</keyword>
<accession>A0A1G4KPT9</accession>
<evidence type="ECO:0000313" key="2">
    <source>
        <dbReference type="Proteomes" id="UP000006853"/>
    </source>
</evidence>
<name>A0A1G4KPT9_KOMPC</name>
<gene>
    <name evidence="1" type="ordered locus">PP7435_Chr2-2001</name>
</gene>
<sequence>MLSFCRSFYFHQLIGSNYFFKPIFSSRRRHLFHCRSVDTCNKKNQFKF</sequence>
<protein>
    <submittedName>
        <fullName evidence="1">Uncharacterized protein</fullName>
    </submittedName>
</protein>
<dbReference type="Proteomes" id="UP000006853">
    <property type="component" value="Chromosome 2"/>
</dbReference>
<evidence type="ECO:0000313" key="1">
    <source>
        <dbReference type="EMBL" id="SCV12029.1"/>
    </source>
</evidence>
<reference evidence="1 2" key="2">
    <citation type="journal article" date="2016" name="FEMS Yeast Res.">
        <title>Curation of the genome annotation of Pichia pastoris (Komagataella phaffii) CBS7435 from gene level to protein function.</title>
        <authorList>
            <person name="Valli M."/>
            <person name="Tatto N.E."/>
            <person name="Peymann A."/>
            <person name="Gruber C."/>
            <person name="Landes N."/>
            <person name="Ekker H."/>
            <person name="Thallinger G.G."/>
            <person name="Mattanovich D."/>
            <person name="Gasser B."/>
            <person name="Graf A.B."/>
        </authorList>
    </citation>
    <scope>GENOME REANNOTATION</scope>
    <source>
        <strain evidence="1 2">ATCC 76273 / CBS 7435 / CECT 11047 / NRRL Y-11430 / Wegner 21-1</strain>
    </source>
</reference>
<proteinExistence type="predicted"/>
<dbReference type="EMBL" id="FR839629">
    <property type="protein sequence ID" value="SCV12029.1"/>
    <property type="molecule type" value="Genomic_DNA"/>
</dbReference>
<reference evidence="1 2" key="1">
    <citation type="journal article" date="2011" name="J. Biotechnol.">
        <title>High-quality genome sequence of Pichia pastoris CBS7435.</title>
        <authorList>
            <person name="Kuberl A."/>
            <person name="Schneider J."/>
            <person name="Thallinger G.G."/>
            <person name="Anderl I."/>
            <person name="Wibberg D."/>
            <person name="Hajek T."/>
            <person name="Jaenicke S."/>
            <person name="Brinkrolf K."/>
            <person name="Goesmann A."/>
            <person name="Szczepanowski R."/>
            <person name="Puhler A."/>
            <person name="Schwab H."/>
            <person name="Glieder A."/>
            <person name="Pichler H."/>
        </authorList>
    </citation>
    <scope>NUCLEOTIDE SEQUENCE [LARGE SCALE GENOMIC DNA]</scope>
    <source>
        <strain evidence="2">ATCC 76273 / CBS 7435 / CECT 11047 / NRRL Y-11430 / Wegner 21-1</strain>
    </source>
</reference>
<organism evidence="1 2">
    <name type="scientific">Komagataella phaffii (strain ATCC 76273 / CBS 7435 / CECT 11047 / NRRL Y-11430 / Wegner 21-1)</name>
    <name type="common">Yeast</name>
    <name type="synonym">Pichia pastoris</name>
    <dbReference type="NCBI Taxonomy" id="981350"/>
    <lineage>
        <taxon>Eukaryota</taxon>
        <taxon>Fungi</taxon>
        <taxon>Dikarya</taxon>
        <taxon>Ascomycota</taxon>
        <taxon>Saccharomycotina</taxon>
        <taxon>Pichiomycetes</taxon>
        <taxon>Pichiales</taxon>
        <taxon>Pichiaceae</taxon>
        <taxon>Komagataella</taxon>
    </lineage>
</organism>
<dbReference type="AlphaFoldDB" id="A0A1G4KPT9"/>